<evidence type="ECO:0000256" key="1">
    <source>
        <dbReference type="ARBA" id="ARBA00005051"/>
    </source>
</evidence>
<evidence type="ECO:0000256" key="6">
    <source>
        <dbReference type="ARBA" id="ARBA00022840"/>
    </source>
</evidence>
<dbReference type="UniPathway" id="UPA00077">
    <property type="reaction ID" value="UER00155"/>
</dbReference>
<keyword evidence="5 9" id="KW-0418">Kinase</keyword>
<dbReference type="GO" id="GO:0046654">
    <property type="term" value="P:tetrahydrofolate biosynthetic process"/>
    <property type="evidence" value="ECO:0007669"/>
    <property type="project" value="UniProtKB-UniPathway"/>
</dbReference>
<dbReference type="PANTHER" id="PTHR43071:SF1">
    <property type="entry name" value="2-AMINO-4-HYDROXY-6-HYDROXYMETHYLDIHYDROPTERIDINE PYROPHOSPHOKINASE"/>
    <property type="match status" value="1"/>
</dbReference>
<organism evidence="9">
    <name type="scientific">hydrocarbon metagenome</name>
    <dbReference type="NCBI Taxonomy" id="938273"/>
    <lineage>
        <taxon>unclassified sequences</taxon>
        <taxon>metagenomes</taxon>
        <taxon>ecological metagenomes</taxon>
    </lineage>
</organism>
<comment type="caution">
    <text evidence="9">The sequence shown here is derived from an EMBL/GenBank/DDBJ whole genome shotgun (WGS) entry which is preliminary data.</text>
</comment>
<dbReference type="Pfam" id="PF01288">
    <property type="entry name" value="HPPK"/>
    <property type="match status" value="1"/>
</dbReference>
<evidence type="ECO:0000256" key="5">
    <source>
        <dbReference type="ARBA" id="ARBA00022777"/>
    </source>
</evidence>
<keyword evidence="4" id="KW-0547">Nucleotide-binding</keyword>
<evidence type="ECO:0000256" key="3">
    <source>
        <dbReference type="ARBA" id="ARBA00022679"/>
    </source>
</evidence>
<dbReference type="GO" id="GO:0046656">
    <property type="term" value="P:folic acid biosynthetic process"/>
    <property type="evidence" value="ECO:0007669"/>
    <property type="project" value="UniProtKB-KW"/>
</dbReference>
<name>A0A0W8G1C2_9ZZZZ</name>
<dbReference type="NCBIfam" id="TIGR01498">
    <property type="entry name" value="folK"/>
    <property type="match status" value="1"/>
</dbReference>
<comment type="pathway">
    <text evidence="1">Cofactor biosynthesis; tetrahydrofolate biosynthesis; 2-amino-4-hydroxy-6-hydroxymethyl-7,8-dihydropteridine diphosphate from 7,8-dihydroneopterin triphosphate: step 4/4.</text>
</comment>
<evidence type="ECO:0000259" key="8">
    <source>
        <dbReference type="PROSITE" id="PS00794"/>
    </source>
</evidence>
<keyword evidence="6" id="KW-0067">ATP-binding</keyword>
<gene>
    <name evidence="9" type="ORF">ASZ90_003195</name>
</gene>
<keyword evidence="3 9" id="KW-0808">Transferase</keyword>
<reference evidence="9" key="1">
    <citation type="journal article" date="2015" name="Proc. Natl. Acad. Sci. U.S.A.">
        <title>Networks of energetic and metabolic interactions define dynamics in microbial communities.</title>
        <authorList>
            <person name="Embree M."/>
            <person name="Liu J.K."/>
            <person name="Al-Bassam M.M."/>
            <person name="Zengler K."/>
        </authorList>
    </citation>
    <scope>NUCLEOTIDE SEQUENCE</scope>
</reference>
<dbReference type="EMBL" id="LNQE01000382">
    <property type="protein sequence ID" value="KUG26959.1"/>
    <property type="molecule type" value="Genomic_DNA"/>
</dbReference>
<evidence type="ECO:0000313" key="9">
    <source>
        <dbReference type="EMBL" id="KUG26959.1"/>
    </source>
</evidence>
<dbReference type="InterPro" id="IPR035907">
    <property type="entry name" value="Hppk_sf"/>
</dbReference>
<protein>
    <recommendedName>
        <fullName evidence="2">2-amino-4-hydroxy-6-hydroxymethyldihydropteridine diphosphokinase</fullName>
        <ecNumber evidence="2">2.7.6.3</ecNumber>
    </recommendedName>
</protein>
<dbReference type="GO" id="GO:0005524">
    <property type="term" value="F:ATP binding"/>
    <property type="evidence" value="ECO:0007669"/>
    <property type="project" value="UniProtKB-KW"/>
</dbReference>
<dbReference type="Gene3D" id="3.30.70.560">
    <property type="entry name" value="7,8-Dihydro-6-hydroxymethylpterin-pyrophosphokinase HPPK"/>
    <property type="match status" value="1"/>
</dbReference>
<sequence length="166" mass="19298">MVNRSYIGLGSNIEDRFSYINKAIQLLNDSGDCIVEKISSIYESKPYGYKEQNYFLNCAIEISTSLNLLELLKLTKQTEQMIGRKTREKWGPREVDIDILFFNDVVYTDDKLTIPHSDVLNRDFVLVPLCEIAPDFVHPVVKKKICQLSKEKLESNIIRKLEFNFK</sequence>
<accession>A0A0W8G1C2</accession>
<proteinExistence type="predicted"/>
<feature type="domain" description="7,8-dihydro-6-hydroxymethylpterin-pyrophosphokinase" evidence="8">
    <location>
        <begin position="89"/>
        <end position="100"/>
    </location>
</feature>
<evidence type="ECO:0000256" key="4">
    <source>
        <dbReference type="ARBA" id="ARBA00022741"/>
    </source>
</evidence>
<dbReference type="PROSITE" id="PS00794">
    <property type="entry name" value="HPPK"/>
    <property type="match status" value="1"/>
</dbReference>
<dbReference type="EC" id="2.7.6.3" evidence="2"/>
<evidence type="ECO:0000256" key="7">
    <source>
        <dbReference type="ARBA" id="ARBA00022909"/>
    </source>
</evidence>
<dbReference type="AlphaFoldDB" id="A0A0W8G1C2"/>
<keyword evidence="7" id="KW-0289">Folate biosynthesis</keyword>
<dbReference type="GO" id="GO:0003848">
    <property type="term" value="F:2-amino-4-hydroxy-6-hydroxymethyldihydropteridine diphosphokinase activity"/>
    <property type="evidence" value="ECO:0007669"/>
    <property type="project" value="UniProtKB-EC"/>
</dbReference>
<dbReference type="PANTHER" id="PTHR43071">
    <property type="entry name" value="2-AMINO-4-HYDROXY-6-HYDROXYMETHYLDIHYDROPTERIDINE PYROPHOSPHOKINASE"/>
    <property type="match status" value="1"/>
</dbReference>
<dbReference type="GO" id="GO:0016301">
    <property type="term" value="F:kinase activity"/>
    <property type="evidence" value="ECO:0007669"/>
    <property type="project" value="UniProtKB-KW"/>
</dbReference>
<evidence type="ECO:0000256" key="2">
    <source>
        <dbReference type="ARBA" id="ARBA00013253"/>
    </source>
</evidence>
<dbReference type="SUPFAM" id="SSF55083">
    <property type="entry name" value="6-hydroxymethyl-7,8-dihydropterin pyrophosphokinase, HPPK"/>
    <property type="match status" value="1"/>
</dbReference>
<dbReference type="InterPro" id="IPR000550">
    <property type="entry name" value="Hppk"/>
</dbReference>
<dbReference type="CDD" id="cd00483">
    <property type="entry name" value="HPPK"/>
    <property type="match status" value="1"/>
</dbReference>